<dbReference type="InterPro" id="IPR051207">
    <property type="entry name" value="ComplexI_NDUFA9_subunit"/>
</dbReference>
<dbReference type="InterPro" id="IPR036291">
    <property type="entry name" value="NAD(P)-bd_dom_sf"/>
</dbReference>
<dbReference type="GO" id="GO:0044877">
    <property type="term" value="F:protein-containing complex binding"/>
    <property type="evidence" value="ECO:0007669"/>
    <property type="project" value="TreeGrafter"/>
</dbReference>
<comment type="caution">
    <text evidence="2">The sequence shown here is derived from an EMBL/GenBank/DDBJ whole genome shotgun (WGS) entry which is preliminary data.</text>
</comment>
<reference evidence="3" key="1">
    <citation type="submission" date="2015-07" db="EMBL/GenBank/DDBJ databases">
        <title>Discovery of a poly(ethylene terephthalate assimilation.</title>
        <authorList>
            <person name="Yoshida S."/>
            <person name="Hiraga K."/>
            <person name="Takehana T."/>
            <person name="Taniguchi I."/>
            <person name="Yamaji H."/>
            <person name="Maeda Y."/>
            <person name="Toyohara K."/>
            <person name="Miyamoto K."/>
            <person name="Kimura Y."/>
            <person name="Oda K."/>
        </authorList>
    </citation>
    <scope>NUCLEOTIDE SEQUENCE [LARGE SCALE GENOMIC DNA]</scope>
    <source>
        <strain evidence="3">NBRC 110686 / TISTR 2288 / 201-F6</strain>
    </source>
</reference>
<dbReference type="STRING" id="1547922.ISF6_0569"/>
<protein>
    <recommendedName>
        <fullName evidence="1">NAD(P)-binding domain-containing protein</fullName>
    </recommendedName>
</protein>
<dbReference type="Pfam" id="PF13460">
    <property type="entry name" value="NAD_binding_10"/>
    <property type="match status" value="1"/>
</dbReference>
<reference evidence="2 3" key="2">
    <citation type="journal article" date="2016" name="Science">
        <title>A bacterium that degrades and assimilates poly(ethylene terephthalate).</title>
        <authorList>
            <person name="Yoshida S."/>
            <person name="Hiraga K."/>
            <person name="Takehana T."/>
            <person name="Taniguchi I."/>
            <person name="Yamaji H."/>
            <person name="Maeda Y."/>
            <person name="Toyohara K."/>
            <person name="Miyamoto K."/>
            <person name="Kimura Y."/>
            <person name="Oda K."/>
        </authorList>
    </citation>
    <scope>NUCLEOTIDE SEQUENCE [LARGE SCALE GENOMIC DNA]</scope>
    <source>
        <strain evidence="3">NBRC 110686 / TISTR 2288 / 201-F6</strain>
    </source>
</reference>
<dbReference type="AlphaFoldDB" id="A0A0K8NXI0"/>
<proteinExistence type="predicted"/>
<dbReference type="PANTHER" id="PTHR12126:SF11">
    <property type="entry name" value="NADH DEHYDROGENASE [UBIQUINONE] 1 ALPHA SUBCOMPLEX SUBUNIT 9, MITOCHONDRIAL"/>
    <property type="match status" value="1"/>
</dbReference>
<sequence length="257" mass="26473">MKIVLVGGSGLIGRKLAPRLVAAGHTVTIASPSRGVDAVRGTGLAEALAGAHTVVDVSNAPSFEDAAVLHFFETGTRRLLAAEAAAGVRHHLALSVVGCDRVPDSGYLRAKAAQEALIRGGPTPWTVVRATQFFEFLDTIAQAATAGDAVRATPARLQPVAADDVAALLAERVERGPLNGVVDLAGPEAWGLDALVRQALARAGDPRPVTTDPEARYFGARLAADALVPQGPGVIGATTLAQWQAAARNDGPRRADP</sequence>
<dbReference type="Proteomes" id="UP000037660">
    <property type="component" value="Unassembled WGS sequence"/>
</dbReference>
<accession>A0A0K8NXI0</accession>
<dbReference type="SUPFAM" id="SSF51735">
    <property type="entry name" value="NAD(P)-binding Rossmann-fold domains"/>
    <property type="match status" value="1"/>
</dbReference>
<dbReference type="Gene3D" id="3.40.50.720">
    <property type="entry name" value="NAD(P)-binding Rossmann-like Domain"/>
    <property type="match status" value="1"/>
</dbReference>
<dbReference type="InterPro" id="IPR016040">
    <property type="entry name" value="NAD(P)-bd_dom"/>
</dbReference>
<evidence type="ECO:0000259" key="1">
    <source>
        <dbReference type="Pfam" id="PF13460"/>
    </source>
</evidence>
<evidence type="ECO:0000313" key="2">
    <source>
        <dbReference type="EMBL" id="GAP35004.1"/>
    </source>
</evidence>
<evidence type="ECO:0000313" key="3">
    <source>
        <dbReference type="Proteomes" id="UP000037660"/>
    </source>
</evidence>
<gene>
    <name evidence="2" type="ORF">ISF6_0569</name>
</gene>
<dbReference type="RefSeq" id="WP_054019092.1">
    <property type="nucleotide sequence ID" value="NZ_BBYR01000013.1"/>
</dbReference>
<dbReference type="OrthoDB" id="9771302at2"/>
<name>A0A0K8NXI0_PISS1</name>
<organism evidence="2 3">
    <name type="scientific">Piscinibacter sakaiensis</name>
    <name type="common">Ideonella sakaiensis</name>
    <dbReference type="NCBI Taxonomy" id="1547922"/>
    <lineage>
        <taxon>Bacteria</taxon>
        <taxon>Pseudomonadati</taxon>
        <taxon>Pseudomonadota</taxon>
        <taxon>Betaproteobacteria</taxon>
        <taxon>Burkholderiales</taxon>
        <taxon>Sphaerotilaceae</taxon>
        <taxon>Piscinibacter</taxon>
    </lineage>
</organism>
<feature type="domain" description="NAD(P)-binding" evidence="1">
    <location>
        <begin position="7"/>
        <end position="172"/>
    </location>
</feature>
<dbReference type="PANTHER" id="PTHR12126">
    <property type="entry name" value="NADH-UBIQUINONE OXIDOREDUCTASE 39 KDA SUBUNIT-RELATED"/>
    <property type="match status" value="1"/>
</dbReference>
<dbReference type="EMBL" id="BBYR01000013">
    <property type="protein sequence ID" value="GAP35004.1"/>
    <property type="molecule type" value="Genomic_DNA"/>
</dbReference>
<keyword evidence="3" id="KW-1185">Reference proteome</keyword>